<reference evidence="3" key="1">
    <citation type="submission" date="2020-11" db="EMBL/GenBank/DDBJ databases">
        <authorList>
            <consortium name="DOE Joint Genome Institute"/>
            <person name="Ahrendt S."/>
            <person name="Riley R."/>
            <person name="Andreopoulos W."/>
            <person name="Labutti K."/>
            <person name="Pangilinan J."/>
            <person name="Ruiz-Duenas F.J."/>
            <person name="Barrasa J.M."/>
            <person name="Sanchez-Garcia M."/>
            <person name="Camarero S."/>
            <person name="Miyauchi S."/>
            <person name="Serrano A."/>
            <person name="Linde D."/>
            <person name="Babiker R."/>
            <person name="Drula E."/>
            <person name="Ayuso-Fernandez I."/>
            <person name="Pacheco R."/>
            <person name="Padilla G."/>
            <person name="Ferreira P."/>
            <person name="Barriuso J."/>
            <person name="Kellner H."/>
            <person name="Castanera R."/>
            <person name="Alfaro M."/>
            <person name="Ramirez L."/>
            <person name="Pisabarro A.G."/>
            <person name="Kuo A."/>
            <person name="Tritt A."/>
            <person name="Lipzen A."/>
            <person name="He G."/>
            <person name="Yan M."/>
            <person name="Ng V."/>
            <person name="Cullen D."/>
            <person name="Martin F."/>
            <person name="Rosso M.-N."/>
            <person name="Henrissat B."/>
            <person name="Hibbett D."/>
            <person name="Martinez A.T."/>
            <person name="Grigoriev I.V."/>
        </authorList>
    </citation>
    <scope>NUCLEOTIDE SEQUENCE</scope>
    <source>
        <strain evidence="3">ATCC 90797</strain>
    </source>
</reference>
<keyword evidence="2" id="KW-0560">Oxidoreductase</keyword>
<dbReference type="GO" id="GO:0016491">
    <property type="term" value="F:oxidoreductase activity"/>
    <property type="evidence" value="ECO:0007669"/>
    <property type="project" value="UniProtKB-KW"/>
</dbReference>
<dbReference type="PANTHER" id="PTHR13878">
    <property type="entry name" value="GULONOLACTONE OXIDASE"/>
    <property type="match status" value="1"/>
</dbReference>
<dbReference type="InterPro" id="IPR050432">
    <property type="entry name" value="FAD-linked_Oxidoreductases_BP"/>
</dbReference>
<dbReference type="Proteomes" id="UP000807025">
    <property type="component" value="Unassembled WGS sequence"/>
</dbReference>
<sequence length="328" mass="35461">MPVFINANQRANQSCDPFPGPDSQCVIGTYVQNAVNVSTPAHVISTKGEFHVLTTLIFRQTVGWAGGYVQGGGHSLMGSKFGMGADQLLFMEVITTTGKFVAASPAQNEDLFWAMSGGVGSPIRVNLKQLKAFPDMPCAGALPSFNAGPTVSLAKWWEAVDFYQEGTPKTTDAGGVSYSFYSERSFQMAPLFLPNSTAAGVKEHIQPLVNKLNSLGIPHNLTIAEFPGFFAAHEGLFPPESFAVGIMQFGGRLLPRSLWESKASLAKLESVVRTMIEDDAVIFDIAVSPTKERGGNPKNPELPARRDAERTFYQTLPWMDRAPLSIAA</sequence>
<dbReference type="SUPFAM" id="SSF56176">
    <property type="entry name" value="FAD-binding/transporter-associated domain-like"/>
    <property type="match status" value="1"/>
</dbReference>
<comment type="similarity">
    <text evidence="1">Belongs to the oxygen-dependent FAD-linked oxidoreductase family.</text>
</comment>
<dbReference type="Gene3D" id="3.30.465.10">
    <property type="match status" value="1"/>
</dbReference>
<keyword evidence="4" id="KW-1185">Reference proteome</keyword>
<comment type="caution">
    <text evidence="3">The sequence shown here is derived from an EMBL/GenBank/DDBJ whole genome shotgun (WGS) entry which is preliminary data.</text>
</comment>
<dbReference type="EMBL" id="MU154529">
    <property type="protein sequence ID" value="KAF9500039.1"/>
    <property type="molecule type" value="Genomic_DNA"/>
</dbReference>
<dbReference type="PANTHER" id="PTHR13878:SF91">
    <property type="entry name" value="FAD BINDING DOMAIN PROTEIN (AFU_ORTHOLOGUE AFUA_6G12070)-RELATED"/>
    <property type="match status" value="1"/>
</dbReference>
<evidence type="ECO:0000256" key="1">
    <source>
        <dbReference type="ARBA" id="ARBA00005466"/>
    </source>
</evidence>
<dbReference type="InterPro" id="IPR016169">
    <property type="entry name" value="FAD-bd_PCMH_sub2"/>
</dbReference>
<accession>A0A9P6A976</accession>
<protein>
    <recommendedName>
        <fullName evidence="5">FAD-binding PCMH-type domain-containing protein</fullName>
    </recommendedName>
</protein>
<evidence type="ECO:0000256" key="2">
    <source>
        <dbReference type="ARBA" id="ARBA00023002"/>
    </source>
</evidence>
<dbReference type="OrthoDB" id="9983560at2759"/>
<dbReference type="AlphaFoldDB" id="A0A9P6A976"/>
<evidence type="ECO:0000313" key="4">
    <source>
        <dbReference type="Proteomes" id="UP000807025"/>
    </source>
</evidence>
<evidence type="ECO:0008006" key="5">
    <source>
        <dbReference type="Google" id="ProtNLM"/>
    </source>
</evidence>
<dbReference type="GO" id="GO:0050660">
    <property type="term" value="F:flavin adenine dinucleotide binding"/>
    <property type="evidence" value="ECO:0007669"/>
    <property type="project" value="InterPro"/>
</dbReference>
<dbReference type="InterPro" id="IPR036318">
    <property type="entry name" value="FAD-bd_PCMH-like_sf"/>
</dbReference>
<evidence type="ECO:0000313" key="3">
    <source>
        <dbReference type="EMBL" id="KAF9500039.1"/>
    </source>
</evidence>
<gene>
    <name evidence="3" type="ORF">BDN71DRAFT_1502514</name>
</gene>
<proteinExistence type="inferred from homology"/>
<organism evidence="3 4">
    <name type="scientific">Pleurotus eryngii</name>
    <name type="common">Boletus of the steppes</name>
    <dbReference type="NCBI Taxonomy" id="5323"/>
    <lineage>
        <taxon>Eukaryota</taxon>
        <taxon>Fungi</taxon>
        <taxon>Dikarya</taxon>
        <taxon>Basidiomycota</taxon>
        <taxon>Agaricomycotina</taxon>
        <taxon>Agaricomycetes</taxon>
        <taxon>Agaricomycetidae</taxon>
        <taxon>Agaricales</taxon>
        <taxon>Pleurotineae</taxon>
        <taxon>Pleurotaceae</taxon>
        <taxon>Pleurotus</taxon>
    </lineage>
</organism>
<name>A0A9P6A976_PLEER</name>